<dbReference type="Pfam" id="PF00528">
    <property type="entry name" value="BPD_transp_1"/>
    <property type="match status" value="1"/>
</dbReference>
<feature type="transmembrane region" description="Helical" evidence="8">
    <location>
        <begin position="60"/>
        <end position="84"/>
    </location>
</feature>
<comment type="caution">
    <text evidence="10">The sequence shown here is derived from an EMBL/GenBank/DDBJ whole genome shotgun (WGS) entry which is preliminary data.</text>
</comment>
<evidence type="ECO:0000256" key="4">
    <source>
        <dbReference type="ARBA" id="ARBA00022475"/>
    </source>
</evidence>
<dbReference type="SUPFAM" id="SSF161098">
    <property type="entry name" value="MetI-like"/>
    <property type="match status" value="1"/>
</dbReference>
<dbReference type="Pfam" id="PF13416">
    <property type="entry name" value="SBP_bac_8"/>
    <property type="match status" value="1"/>
</dbReference>
<dbReference type="CDD" id="cd13663">
    <property type="entry name" value="PBP2_PotD_PotF_like_2"/>
    <property type="match status" value="1"/>
</dbReference>
<dbReference type="EMBL" id="WWTN01000055">
    <property type="protein sequence ID" value="MZH58105.1"/>
    <property type="molecule type" value="Genomic_DNA"/>
</dbReference>
<dbReference type="InterPro" id="IPR035906">
    <property type="entry name" value="MetI-like_sf"/>
</dbReference>
<keyword evidence="3 8" id="KW-0813">Transport</keyword>
<name>A0A099I358_CLOIN</name>
<dbReference type="GO" id="GO:0055085">
    <property type="term" value="P:transmembrane transport"/>
    <property type="evidence" value="ECO:0007669"/>
    <property type="project" value="InterPro"/>
</dbReference>
<proteinExistence type="inferred from homology"/>
<dbReference type="CDD" id="cd06261">
    <property type="entry name" value="TM_PBP2"/>
    <property type="match status" value="1"/>
</dbReference>
<dbReference type="InterPro" id="IPR000515">
    <property type="entry name" value="MetI-like"/>
</dbReference>
<dbReference type="GO" id="GO:0019808">
    <property type="term" value="F:polyamine binding"/>
    <property type="evidence" value="ECO:0007669"/>
    <property type="project" value="InterPro"/>
</dbReference>
<dbReference type="GO" id="GO:0042597">
    <property type="term" value="C:periplasmic space"/>
    <property type="evidence" value="ECO:0007669"/>
    <property type="project" value="InterPro"/>
</dbReference>
<comment type="similarity">
    <text evidence="2">Belongs to the binding-protein-dependent transport system permease family. CysTW subfamily.</text>
</comment>
<evidence type="ECO:0000259" key="9">
    <source>
        <dbReference type="PROSITE" id="PS50928"/>
    </source>
</evidence>
<feature type="domain" description="ABC transmembrane type-1" evidence="9">
    <location>
        <begin position="61"/>
        <end position="251"/>
    </location>
</feature>
<evidence type="ECO:0000313" key="10">
    <source>
        <dbReference type="EMBL" id="KGJ51313.1"/>
    </source>
</evidence>
<reference evidence="11" key="3">
    <citation type="journal article" date="2022" name="Clin. Infect. Dis.">
        <title>Association between Clostridium innocuum and antibiotic-associated diarrhea in adults and children: A cross-sectional study and comparative genomics analysis.</title>
        <authorList>
            <person name="Cherny K.E."/>
            <person name="Muscat E.B."/>
            <person name="Balaji A."/>
            <person name="Mukherjee J."/>
            <person name="Ozer E.A."/>
            <person name="Angarone M.P."/>
            <person name="Hauser A.R."/>
            <person name="Sichel J.S."/>
            <person name="Amponsah E."/>
            <person name="Kociolek L.K."/>
        </authorList>
    </citation>
    <scope>NUCLEOTIDE SEQUENCE</scope>
    <source>
        <strain evidence="11">NU1-AC-029v</strain>
    </source>
</reference>
<feature type="transmembrane region" description="Helical" evidence="8">
    <location>
        <begin position="173"/>
        <end position="196"/>
    </location>
</feature>
<dbReference type="PANTHER" id="PTHR43848">
    <property type="entry name" value="PUTRESCINE TRANSPORT SYSTEM PERMEASE PROTEIN POTI"/>
    <property type="match status" value="1"/>
</dbReference>
<dbReference type="PRINTS" id="PR00909">
    <property type="entry name" value="SPERMDNBNDNG"/>
</dbReference>
<keyword evidence="4" id="KW-1003">Cell membrane</keyword>
<evidence type="ECO:0000313" key="11">
    <source>
        <dbReference type="EMBL" id="MCR0235230.1"/>
    </source>
</evidence>
<protein>
    <submittedName>
        <fullName evidence="11">Extracellular solute-binding protein</fullName>
    </submittedName>
    <submittedName>
        <fullName evidence="10">Spermidine/putrescine ABC transporter substrate-binding protein</fullName>
    </submittedName>
</protein>
<evidence type="ECO:0000256" key="6">
    <source>
        <dbReference type="ARBA" id="ARBA00022989"/>
    </source>
</evidence>
<dbReference type="PROSITE" id="PS50928">
    <property type="entry name" value="ABC_TM1"/>
    <property type="match status" value="1"/>
</dbReference>
<gene>
    <name evidence="10" type="ORF">CIAN88_21280</name>
    <name evidence="12" type="ORF">GT664_20675</name>
    <name evidence="11" type="ORF">MKC95_20910</name>
</gene>
<dbReference type="EMBL" id="JAKTMA010000055">
    <property type="protein sequence ID" value="MCR0235230.1"/>
    <property type="molecule type" value="Genomic_DNA"/>
</dbReference>
<evidence type="ECO:0000256" key="1">
    <source>
        <dbReference type="ARBA" id="ARBA00004651"/>
    </source>
</evidence>
<comment type="subcellular location">
    <subcellularLocation>
        <location evidence="1 8">Cell membrane</location>
        <topology evidence="1 8">Multi-pass membrane protein</topology>
    </subcellularLocation>
</comment>
<accession>A0A099I358</accession>
<feature type="transmembrane region" description="Helical" evidence="8">
    <location>
        <begin position="233"/>
        <end position="253"/>
    </location>
</feature>
<dbReference type="GO" id="GO:0005886">
    <property type="term" value="C:plasma membrane"/>
    <property type="evidence" value="ECO:0007669"/>
    <property type="project" value="UniProtKB-SubCell"/>
</dbReference>
<dbReference type="Proteomes" id="UP000030008">
    <property type="component" value="Unassembled WGS sequence"/>
</dbReference>
<feature type="transmembrane region" description="Helical" evidence="8">
    <location>
        <begin position="105"/>
        <end position="123"/>
    </location>
</feature>
<keyword evidence="7 8" id="KW-0472">Membrane</keyword>
<evidence type="ECO:0000256" key="7">
    <source>
        <dbReference type="ARBA" id="ARBA00023136"/>
    </source>
</evidence>
<dbReference type="RefSeq" id="WP_008817651.1">
    <property type="nucleotide sequence ID" value="NZ_AP025565.1"/>
</dbReference>
<evidence type="ECO:0000256" key="8">
    <source>
        <dbReference type="RuleBase" id="RU363032"/>
    </source>
</evidence>
<keyword evidence="5 8" id="KW-0812">Transmembrane</keyword>
<keyword evidence="6 8" id="KW-1133">Transmembrane helix</keyword>
<evidence type="ECO:0000256" key="5">
    <source>
        <dbReference type="ARBA" id="ARBA00022692"/>
    </source>
</evidence>
<organism evidence="10 13">
    <name type="scientific">Clostridium innocuum</name>
    <dbReference type="NCBI Taxonomy" id="1522"/>
    <lineage>
        <taxon>Bacteria</taxon>
        <taxon>Bacillati</taxon>
        <taxon>Bacillota</taxon>
        <taxon>Clostridia</taxon>
        <taxon>Eubacteriales</taxon>
        <taxon>Clostridiaceae</taxon>
        <taxon>Clostridium</taxon>
    </lineage>
</organism>
<feature type="transmembrane region" description="Helical" evidence="8">
    <location>
        <begin position="12"/>
        <end position="31"/>
    </location>
</feature>
<dbReference type="EMBL" id="JQIF01000128">
    <property type="protein sequence ID" value="KGJ51313.1"/>
    <property type="molecule type" value="Genomic_DNA"/>
</dbReference>
<evidence type="ECO:0000313" key="13">
    <source>
        <dbReference type="Proteomes" id="UP000030008"/>
    </source>
</evidence>
<dbReference type="AlphaFoldDB" id="A0A099I358"/>
<dbReference type="InterPro" id="IPR006059">
    <property type="entry name" value="SBP"/>
</dbReference>
<dbReference type="InterPro" id="IPR051789">
    <property type="entry name" value="Bact_Polyamine_Transport"/>
</dbReference>
<feature type="transmembrane region" description="Helical" evidence="8">
    <location>
        <begin position="265"/>
        <end position="288"/>
    </location>
</feature>
<reference evidence="10 13" key="1">
    <citation type="submission" date="2014-08" db="EMBL/GenBank/DDBJ databases">
        <title>Clostridium innocuum, an unnegligible vancomycin-resistant pathogen causing extra-intestinal infections.</title>
        <authorList>
            <person name="Feng Y."/>
            <person name="Chiu C.-H."/>
        </authorList>
    </citation>
    <scope>NUCLEOTIDE SEQUENCE [LARGE SCALE GENOMIC DNA]</scope>
    <source>
        <strain evidence="10 13">AN88</strain>
    </source>
</reference>
<dbReference type="Proteomes" id="UP001203972">
    <property type="component" value="Unassembled WGS sequence"/>
</dbReference>
<evidence type="ECO:0000313" key="12">
    <source>
        <dbReference type="EMBL" id="MZH58105.1"/>
    </source>
</evidence>
<evidence type="ECO:0000256" key="3">
    <source>
        <dbReference type="ARBA" id="ARBA00022448"/>
    </source>
</evidence>
<feature type="transmembrane region" description="Helical" evidence="8">
    <location>
        <begin position="129"/>
        <end position="152"/>
    </location>
</feature>
<dbReference type="Gene3D" id="1.10.3720.10">
    <property type="entry name" value="MetI-like"/>
    <property type="match status" value="1"/>
</dbReference>
<dbReference type="PANTHER" id="PTHR43848:SF2">
    <property type="entry name" value="PUTRESCINE TRANSPORT SYSTEM PERMEASE PROTEIN POTI"/>
    <property type="match status" value="1"/>
</dbReference>
<dbReference type="Gene3D" id="3.40.190.10">
    <property type="entry name" value="Periplasmic binding protein-like II"/>
    <property type="match status" value="2"/>
</dbReference>
<sequence>MKNSKLSRRLILGCVMVFFYFPILYMLIFSFNGSRSLTSFDGFSLQWYHKMFNDRNMMEAIYYTLVTAVVATFVSTIVGTITAIGLSKSRRIVREVVQQINDLPIMNPEIVTAVGLMLFYVSLHMEKGFLTMLLAHIAFCTPYVILSVMPKLRGLDPNLAEAAMDLGARPTQAMWKVIVPQIMPGVVSGALIAFTMSFDDFIISYFVTGNGVKNISTLVWTMSKRINPSINSLSTLIVIMITITLLIVNIVPLVREKAARNNKPISYKVSGIVGMCFVLVIGGLLFALKGGVGSTSTEDAIAKYGSDTLKVYNWGEYMDPDVNAAFEKQYGVKVIYDTFDSNELMYTKLQGGESYDVLVPSDYMIERLIKEEKLQPLDKGVVTNLAVLADGVKGLSYDPDNTYSAPYFWGTVGIVYNKNNVAKADLEKEGFNIFQDTKYKGRLYLYDSERDSFMMALKALGYSMNTSSEKELHAAYEWLVKAVSTMDPEIVTDEVIDAMINGNKDLALVYSGDAAFILSENEDMEYFMPKEGTNLWSDAMVIPKDAKNPKLANEYINFVLEYEQSMKNSLFVGYASSNGEVLDELSGKDGEFYGNNAYMPRVGYPKDEIFEYNEKTKKLISDYWTKVKIAK</sequence>
<reference evidence="12" key="2">
    <citation type="journal article" date="2019" name="Nat. Med.">
        <title>A library of human gut bacterial isolates paired with longitudinal multiomics data enables mechanistic microbiome research.</title>
        <authorList>
            <person name="Poyet M."/>
            <person name="Groussin M."/>
            <person name="Gibbons S.M."/>
            <person name="Avila-Pacheco J."/>
            <person name="Jiang X."/>
            <person name="Kearney S.M."/>
            <person name="Perrotta A.R."/>
            <person name="Berdy B."/>
            <person name="Zhao S."/>
            <person name="Lieberman T.D."/>
            <person name="Swanson P.K."/>
            <person name="Smith M."/>
            <person name="Roesemann S."/>
            <person name="Alexander J.E."/>
            <person name="Rich S.A."/>
            <person name="Livny J."/>
            <person name="Vlamakis H."/>
            <person name="Clish C."/>
            <person name="Bullock K."/>
            <person name="Deik A."/>
            <person name="Scott J."/>
            <person name="Pierce K.A."/>
            <person name="Xavier R.J."/>
            <person name="Alm E.J."/>
        </authorList>
    </citation>
    <scope>NUCLEOTIDE SEQUENCE</scope>
    <source>
        <strain evidence="12">BIOML-A12</strain>
    </source>
</reference>
<evidence type="ECO:0000256" key="2">
    <source>
        <dbReference type="ARBA" id="ARBA00007069"/>
    </source>
</evidence>
<dbReference type="SUPFAM" id="SSF53850">
    <property type="entry name" value="Periplasmic binding protein-like II"/>
    <property type="match status" value="1"/>
</dbReference>
<dbReference type="Proteomes" id="UP000604383">
    <property type="component" value="Unassembled WGS sequence"/>
</dbReference>
<dbReference type="GO" id="GO:0015846">
    <property type="term" value="P:polyamine transport"/>
    <property type="evidence" value="ECO:0007669"/>
    <property type="project" value="InterPro"/>
</dbReference>
<dbReference type="InterPro" id="IPR001188">
    <property type="entry name" value="Sperm_putr-bd"/>
</dbReference>